<dbReference type="Gene3D" id="3.60.10.10">
    <property type="entry name" value="Endonuclease/exonuclease/phosphatase"/>
    <property type="match status" value="1"/>
</dbReference>
<dbReference type="InterPro" id="IPR038772">
    <property type="entry name" value="Sph/SMPD2-like"/>
</dbReference>
<dbReference type="GO" id="GO:0046872">
    <property type="term" value="F:metal ion binding"/>
    <property type="evidence" value="ECO:0007669"/>
    <property type="project" value="UniProtKB-KW"/>
</dbReference>
<dbReference type="GO" id="GO:0016020">
    <property type="term" value="C:membrane"/>
    <property type="evidence" value="ECO:0007669"/>
    <property type="project" value="UniProtKB-SubCell"/>
</dbReference>
<name>A0A8X6UMM0_NEPPI</name>
<keyword evidence="11 14" id="KW-1133">Transmembrane helix</keyword>
<evidence type="ECO:0000256" key="13">
    <source>
        <dbReference type="ARBA" id="ARBA00023136"/>
    </source>
</evidence>
<feature type="transmembrane region" description="Helical" evidence="14">
    <location>
        <begin position="331"/>
        <end position="350"/>
    </location>
</feature>
<evidence type="ECO:0000256" key="9">
    <source>
        <dbReference type="ARBA" id="ARBA00022842"/>
    </source>
</evidence>
<evidence type="ECO:0000256" key="14">
    <source>
        <dbReference type="SAM" id="Phobius"/>
    </source>
</evidence>
<evidence type="ECO:0000256" key="6">
    <source>
        <dbReference type="ARBA" id="ARBA00022692"/>
    </source>
</evidence>
<sequence>MSSILTSANIMKMDVTLNVFTLNCWGIIGISRHRKERMEAIASHIASSDYDFVFLQEIWSQKDFQMICKKAAAVLPYSHYFHSGVLGSGVCILSKGIIVDAAQYQYSLNGYAHKILHGDWYGGKVVGLCKVLHYGLKMNLYVTHLHAEYDAFHDQYLPHRVAQAFEFSQYVRHTSETADLSIIAGDFNTEPTDLPYKVIVHNSGCIDSYMNQKNPVVENTCVRTTCGHPDNIYTSSKELNHSPAGKRIDYILYKCGSGTYVECLTCETPLDRIPETTIPYSDHEAVVAQLHIFKSVDAPPQPESFKSRLDAIDSSQLILRKSLKELQNSRLMYILLSCLLLALLMVTTLIDDIGAFGIIIIFFQFIATIVLAFCLWMALIVNKIEYSAIMSSCKAMAILTNTLLNEYNEKLSNDLITPDCPHEII</sequence>
<evidence type="ECO:0000256" key="8">
    <source>
        <dbReference type="ARBA" id="ARBA00022801"/>
    </source>
</evidence>
<keyword evidence="13 14" id="KW-0472">Membrane</keyword>
<comment type="caution">
    <text evidence="16">The sequence shown here is derived from an EMBL/GenBank/DDBJ whole genome shotgun (WGS) entry which is preliminary data.</text>
</comment>
<evidence type="ECO:0000313" key="16">
    <source>
        <dbReference type="EMBL" id="GFU38018.1"/>
    </source>
</evidence>
<comment type="pathway">
    <text evidence="3">Sphingolipid metabolism.</text>
</comment>
<feature type="domain" description="Endonuclease/exonuclease/phosphatase" evidence="15">
    <location>
        <begin position="21"/>
        <end position="254"/>
    </location>
</feature>
<dbReference type="InterPro" id="IPR005135">
    <property type="entry name" value="Endo/exonuclease/phosphatase"/>
</dbReference>
<keyword evidence="10" id="KW-0746">Sphingolipid metabolism</keyword>
<comment type="pathway">
    <text evidence="2">Lipid metabolism; sphingolipid metabolism.</text>
</comment>
<evidence type="ECO:0000313" key="17">
    <source>
        <dbReference type="Proteomes" id="UP000887013"/>
    </source>
</evidence>
<keyword evidence="7" id="KW-0479">Metal-binding</keyword>
<keyword evidence="8" id="KW-0378">Hydrolase</keyword>
<evidence type="ECO:0000256" key="2">
    <source>
        <dbReference type="ARBA" id="ARBA00004760"/>
    </source>
</evidence>
<evidence type="ECO:0000256" key="3">
    <source>
        <dbReference type="ARBA" id="ARBA00004991"/>
    </source>
</evidence>
<keyword evidence="6 14" id="KW-0812">Transmembrane</keyword>
<dbReference type="InterPro" id="IPR036691">
    <property type="entry name" value="Endo/exonu/phosph_ase_sf"/>
</dbReference>
<organism evidence="16 17">
    <name type="scientific">Nephila pilipes</name>
    <name type="common">Giant wood spider</name>
    <name type="synonym">Nephila maculata</name>
    <dbReference type="NCBI Taxonomy" id="299642"/>
    <lineage>
        <taxon>Eukaryota</taxon>
        <taxon>Metazoa</taxon>
        <taxon>Ecdysozoa</taxon>
        <taxon>Arthropoda</taxon>
        <taxon>Chelicerata</taxon>
        <taxon>Arachnida</taxon>
        <taxon>Araneae</taxon>
        <taxon>Araneomorphae</taxon>
        <taxon>Entelegynae</taxon>
        <taxon>Araneoidea</taxon>
        <taxon>Nephilidae</taxon>
        <taxon>Nephila</taxon>
    </lineage>
</organism>
<evidence type="ECO:0000256" key="5">
    <source>
        <dbReference type="ARBA" id="ARBA00012369"/>
    </source>
</evidence>
<dbReference type="PANTHER" id="PTHR16320:SF24">
    <property type="entry name" value="PHOSPHODIESTERASE, PUTATIVE-RELATED"/>
    <property type="match status" value="1"/>
</dbReference>
<dbReference type="Proteomes" id="UP000887013">
    <property type="component" value="Unassembled WGS sequence"/>
</dbReference>
<dbReference type="AlphaFoldDB" id="A0A8X6UMM0"/>
<dbReference type="GO" id="GO:0006665">
    <property type="term" value="P:sphingolipid metabolic process"/>
    <property type="evidence" value="ECO:0007669"/>
    <property type="project" value="UniProtKB-KW"/>
</dbReference>
<comment type="subcellular location">
    <subcellularLocation>
        <location evidence="1">Membrane</location>
        <topology evidence="1">Multi-pass membrane protein</topology>
    </subcellularLocation>
</comment>
<dbReference type="GO" id="GO:0004767">
    <property type="term" value="F:sphingomyelin phosphodiesterase activity"/>
    <property type="evidence" value="ECO:0007669"/>
    <property type="project" value="UniProtKB-EC"/>
</dbReference>
<evidence type="ECO:0000256" key="4">
    <source>
        <dbReference type="ARBA" id="ARBA00006335"/>
    </source>
</evidence>
<dbReference type="EMBL" id="BMAW01035044">
    <property type="protein sequence ID" value="GFU38018.1"/>
    <property type="molecule type" value="Genomic_DNA"/>
</dbReference>
<reference evidence="16" key="1">
    <citation type="submission" date="2020-08" db="EMBL/GenBank/DDBJ databases">
        <title>Multicomponent nature underlies the extraordinary mechanical properties of spider dragline silk.</title>
        <authorList>
            <person name="Kono N."/>
            <person name="Nakamura H."/>
            <person name="Mori M."/>
            <person name="Yoshida Y."/>
            <person name="Ohtoshi R."/>
            <person name="Malay A.D."/>
            <person name="Moran D.A.P."/>
            <person name="Tomita M."/>
            <person name="Numata K."/>
            <person name="Arakawa K."/>
        </authorList>
    </citation>
    <scope>NUCLEOTIDE SEQUENCE</scope>
</reference>
<evidence type="ECO:0000256" key="12">
    <source>
        <dbReference type="ARBA" id="ARBA00023098"/>
    </source>
</evidence>
<accession>A0A8X6UMM0</accession>
<proteinExistence type="inferred from homology"/>
<dbReference type="OrthoDB" id="387657at2759"/>
<evidence type="ECO:0000259" key="15">
    <source>
        <dbReference type="Pfam" id="PF03372"/>
    </source>
</evidence>
<feature type="transmembrane region" description="Helical" evidence="14">
    <location>
        <begin position="356"/>
        <end position="381"/>
    </location>
</feature>
<dbReference type="EC" id="3.1.4.12" evidence="5"/>
<protein>
    <recommendedName>
        <fullName evidence="5">sphingomyelin phosphodiesterase</fullName>
        <ecNumber evidence="5">3.1.4.12</ecNumber>
    </recommendedName>
</protein>
<evidence type="ECO:0000256" key="11">
    <source>
        <dbReference type="ARBA" id="ARBA00022989"/>
    </source>
</evidence>
<evidence type="ECO:0000256" key="1">
    <source>
        <dbReference type="ARBA" id="ARBA00004141"/>
    </source>
</evidence>
<dbReference type="PANTHER" id="PTHR16320">
    <property type="entry name" value="SPHINGOMYELINASE FAMILY MEMBER"/>
    <property type="match status" value="1"/>
</dbReference>
<evidence type="ECO:0000256" key="10">
    <source>
        <dbReference type="ARBA" id="ARBA00022919"/>
    </source>
</evidence>
<evidence type="ECO:0000256" key="7">
    <source>
        <dbReference type="ARBA" id="ARBA00022723"/>
    </source>
</evidence>
<keyword evidence="12" id="KW-0443">Lipid metabolism</keyword>
<dbReference type="SUPFAM" id="SSF56219">
    <property type="entry name" value="DNase I-like"/>
    <property type="match status" value="1"/>
</dbReference>
<gene>
    <name evidence="16" type="primary">nSMase</name>
    <name evidence="16" type="ORF">NPIL_365201</name>
</gene>
<dbReference type="Pfam" id="PF03372">
    <property type="entry name" value="Exo_endo_phos"/>
    <property type="match status" value="1"/>
</dbReference>
<comment type="similarity">
    <text evidence="4">Belongs to the neutral sphingomyelinase family.</text>
</comment>
<keyword evidence="9" id="KW-0460">Magnesium</keyword>
<keyword evidence="17" id="KW-1185">Reference proteome</keyword>